<keyword evidence="2" id="KW-1185">Reference proteome</keyword>
<dbReference type="EMBL" id="JAIZAY010000019">
    <property type="protein sequence ID" value="KAJ8023974.1"/>
    <property type="molecule type" value="Genomic_DNA"/>
</dbReference>
<reference evidence="1" key="1">
    <citation type="submission" date="2021-10" db="EMBL/GenBank/DDBJ databases">
        <title>Tropical sea cucumber genome reveals ecological adaptation and Cuvierian tubules defense mechanism.</title>
        <authorList>
            <person name="Chen T."/>
        </authorList>
    </citation>
    <scope>NUCLEOTIDE SEQUENCE</scope>
    <source>
        <strain evidence="1">Nanhai2018</strain>
        <tissue evidence="1">Muscle</tissue>
    </source>
</reference>
<sequence length="163" mass="17990">MHPGRSSVHYLPMIDIHPGDKTCILSTLEYMSNLAIKHHVSPVIPFDQPICWKAAEIIRASPGNSRLKEIVFMLGTFHTLMKLLGAIGTLMDGTGLKNILEVVYGETAVVHIMSGKSVQRAIRGLLLVEKGLQQIIVKSVIDDIPEFATIVNEAKKMYSSLLK</sequence>
<comment type="caution">
    <text evidence="1">The sequence shown here is derived from an EMBL/GenBank/DDBJ whole genome shotgun (WGS) entry which is preliminary data.</text>
</comment>
<gene>
    <name evidence="1" type="ORF">HOLleu_36566</name>
</gene>
<dbReference type="Proteomes" id="UP001152320">
    <property type="component" value="Chromosome 19"/>
</dbReference>
<protein>
    <submittedName>
        <fullName evidence="1">Uncharacterized protein</fullName>
    </submittedName>
</protein>
<dbReference type="PANTHER" id="PTHR46704">
    <property type="entry name" value="CXC DOMAIN-CONTAINING PROTEIN-RELATED"/>
    <property type="match status" value="1"/>
</dbReference>
<evidence type="ECO:0000313" key="1">
    <source>
        <dbReference type="EMBL" id="KAJ8023974.1"/>
    </source>
</evidence>
<organism evidence="1 2">
    <name type="scientific">Holothuria leucospilota</name>
    <name type="common">Black long sea cucumber</name>
    <name type="synonym">Mertensiothuria leucospilota</name>
    <dbReference type="NCBI Taxonomy" id="206669"/>
    <lineage>
        <taxon>Eukaryota</taxon>
        <taxon>Metazoa</taxon>
        <taxon>Echinodermata</taxon>
        <taxon>Eleutherozoa</taxon>
        <taxon>Echinozoa</taxon>
        <taxon>Holothuroidea</taxon>
        <taxon>Aspidochirotacea</taxon>
        <taxon>Aspidochirotida</taxon>
        <taxon>Holothuriidae</taxon>
        <taxon>Holothuria</taxon>
    </lineage>
</organism>
<dbReference type="AlphaFoldDB" id="A0A9Q1BG46"/>
<accession>A0A9Q1BG46</accession>
<proteinExistence type="predicted"/>
<dbReference type="PANTHER" id="PTHR46704:SF1">
    <property type="entry name" value="TELOMERE LENGTH REGULATION PROTEIN TEL2 HOMOLOG"/>
    <property type="match status" value="1"/>
</dbReference>
<name>A0A9Q1BG46_HOLLE</name>
<evidence type="ECO:0000313" key="2">
    <source>
        <dbReference type="Proteomes" id="UP001152320"/>
    </source>
</evidence>
<dbReference type="OrthoDB" id="5983950at2759"/>